<evidence type="ECO:0000256" key="2">
    <source>
        <dbReference type="ARBA" id="ARBA00023125"/>
    </source>
</evidence>
<comment type="caution">
    <text evidence="5">The sequence shown here is derived from an EMBL/GenBank/DDBJ whole genome shotgun (WGS) entry which is preliminary data.</text>
</comment>
<reference evidence="5 6" key="1">
    <citation type="submission" date="2006-02" db="EMBL/GenBank/DDBJ databases">
        <authorList>
            <person name="Pinhassi J."/>
            <person name="Pedros-Alio C."/>
            <person name="Ferriera S."/>
            <person name="Johnson J."/>
            <person name="Kravitz S."/>
            <person name="Halpern A."/>
            <person name="Remington K."/>
            <person name="Beeson K."/>
            <person name="Tran B."/>
            <person name="Rogers Y.-H."/>
            <person name="Friedman R."/>
            <person name="Venter J.C."/>
        </authorList>
    </citation>
    <scope>NUCLEOTIDE SEQUENCE [LARGE SCALE GENOMIC DNA]</scope>
    <source>
        <strain evidence="5 6">MED297</strain>
    </source>
</reference>
<dbReference type="Pfam" id="PF06445">
    <property type="entry name" value="GyrI-like"/>
    <property type="match status" value="1"/>
</dbReference>
<dbReference type="Gene3D" id="3.20.80.10">
    <property type="entry name" value="Regulatory factor, effector binding domain"/>
    <property type="match status" value="1"/>
</dbReference>
<dbReference type="PRINTS" id="PR00032">
    <property type="entry name" value="HTHARAC"/>
</dbReference>
<evidence type="ECO:0000256" key="1">
    <source>
        <dbReference type="ARBA" id="ARBA00023015"/>
    </source>
</evidence>
<keyword evidence="2" id="KW-0238">DNA-binding</keyword>
<feature type="domain" description="HTH araC/xylS-type" evidence="4">
    <location>
        <begin position="11"/>
        <end position="109"/>
    </location>
</feature>
<dbReference type="InterPro" id="IPR018060">
    <property type="entry name" value="HTH_AraC"/>
</dbReference>
<accession>A4BA46</accession>
<evidence type="ECO:0000313" key="6">
    <source>
        <dbReference type="Proteomes" id="UP000005953"/>
    </source>
</evidence>
<dbReference type="InterPro" id="IPR009057">
    <property type="entry name" value="Homeodomain-like_sf"/>
</dbReference>
<dbReference type="InterPro" id="IPR011256">
    <property type="entry name" value="Reg_factor_effector_dom_sf"/>
</dbReference>
<dbReference type="PROSITE" id="PS01124">
    <property type="entry name" value="HTH_ARAC_FAMILY_2"/>
    <property type="match status" value="1"/>
</dbReference>
<dbReference type="Proteomes" id="UP000005953">
    <property type="component" value="Unassembled WGS sequence"/>
</dbReference>
<organism evidence="5 6">
    <name type="scientific">Reinekea blandensis MED297</name>
    <dbReference type="NCBI Taxonomy" id="314283"/>
    <lineage>
        <taxon>Bacteria</taxon>
        <taxon>Pseudomonadati</taxon>
        <taxon>Pseudomonadota</taxon>
        <taxon>Gammaproteobacteria</taxon>
        <taxon>Oceanospirillales</taxon>
        <taxon>Saccharospirillaceae</taxon>
        <taxon>Reinekea</taxon>
    </lineage>
</organism>
<dbReference type="RefSeq" id="WP_008041296.1">
    <property type="nucleotide sequence ID" value="NZ_CH724149.1"/>
</dbReference>
<dbReference type="Gene3D" id="1.10.10.60">
    <property type="entry name" value="Homeodomain-like"/>
    <property type="match status" value="2"/>
</dbReference>
<keyword evidence="1" id="KW-0805">Transcription regulation</keyword>
<dbReference type="SMART" id="SM00871">
    <property type="entry name" value="AraC_E_bind"/>
    <property type="match status" value="1"/>
</dbReference>
<evidence type="ECO:0000259" key="4">
    <source>
        <dbReference type="PROSITE" id="PS01124"/>
    </source>
</evidence>
<dbReference type="AlphaFoldDB" id="A4BA46"/>
<dbReference type="InterPro" id="IPR029442">
    <property type="entry name" value="GyrI-like"/>
</dbReference>
<dbReference type="InterPro" id="IPR020449">
    <property type="entry name" value="Tscrpt_reg_AraC-type_HTH"/>
</dbReference>
<evidence type="ECO:0000256" key="3">
    <source>
        <dbReference type="ARBA" id="ARBA00023163"/>
    </source>
</evidence>
<dbReference type="STRING" id="314283.MED297_09841"/>
<dbReference type="OrthoDB" id="282744at2"/>
<gene>
    <name evidence="5" type="ORF">MED297_09841</name>
</gene>
<dbReference type="EMBL" id="AAOE01000002">
    <property type="protein sequence ID" value="EAR10802.1"/>
    <property type="molecule type" value="Genomic_DNA"/>
</dbReference>
<dbReference type="InterPro" id="IPR018062">
    <property type="entry name" value="HTH_AraC-typ_CS"/>
</dbReference>
<dbReference type="SMART" id="SM00342">
    <property type="entry name" value="HTH_ARAC"/>
    <property type="match status" value="1"/>
</dbReference>
<proteinExistence type="predicted"/>
<keyword evidence="6" id="KW-1185">Reference proteome</keyword>
<dbReference type="HOGENOM" id="CLU_000445_81_1_6"/>
<keyword evidence="3" id="KW-0804">Transcription</keyword>
<dbReference type="InterPro" id="IPR050959">
    <property type="entry name" value="MarA-like"/>
</dbReference>
<evidence type="ECO:0000313" key="5">
    <source>
        <dbReference type="EMBL" id="EAR10802.1"/>
    </source>
</evidence>
<dbReference type="InterPro" id="IPR010499">
    <property type="entry name" value="AraC_E-bd"/>
</dbReference>
<dbReference type="SUPFAM" id="SSF46689">
    <property type="entry name" value="Homeodomain-like"/>
    <property type="match status" value="2"/>
</dbReference>
<dbReference type="GO" id="GO:0043565">
    <property type="term" value="F:sequence-specific DNA binding"/>
    <property type="evidence" value="ECO:0007669"/>
    <property type="project" value="InterPro"/>
</dbReference>
<dbReference type="Pfam" id="PF12833">
    <property type="entry name" value="HTH_18"/>
    <property type="match status" value="1"/>
</dbReference>
<dbReference type="PANTHER" id="PTHR47504:SF5">
    <property type="entry name" value="RIGHT ORIGIN-BINDING PROTEIN"/>
    <property type="match status" value="1"/>
</dbReference>
<protein>
    <submittedName>
        <fullName evidence="5">Transcriptional regulator, AraC family protein</fullName>
    </submittedName>
</protein>
<name>A4BA46_9GAMM</name>
<dbReference type="PROSITE" id="PS00041">
    <property type="entry name" value="HTH_ARAC_FAMILY_1"/>
    <property type="match status" value="1"/>
</dbReference>
<sequence length="293" mass="33835">MQNDTRFNRLDQLLDYIHRHIHEPMSLDTLAAQSAWSRWQLQRVFVAYTGYTVAQYVRELKLSLAADCLLENSDRVLDIALSFGFGSEVAFSRAFKQFFKVSPHQYRKRGLRSGIRTPLQRADVSRLNLPANTLYHVRLEHKPAFDFCGLPTRINGLLSGQPNFEDRIPAAWQHFQQLTHRRLPTDRPRIGLIDTFSQPTLGQLVYWTGIEQSKPSAPVFLEKLSLPTSDYAVLPYQGPIDHFKHAVTWLLAEWLPNADVHHSNNRFEFERYLPSETAGSEMVNAEYWLPIDG</sequence>
<dbReference type="PANTHER" id="PTHR47504">
    <property type="entry name" value="RIGHT ORIGIN-BINDING PROTEIN"/>
    <property type="match status" value="1"/>
</dbReference>
<dbReference type="GO" id="GO:0003700">
    <property type="term" value="F:DNA-binding transcription factor activity"/>
    <property type="evidence" value="ECO:0007669"/>
    <property type="project" value="InterPro"/>
</dbReference>
<dbReference type="SUPFAM" id="SSF55136">
    <property type="entry name" value="Probable bacterial effector-binding domain"/>
    <property type="match status" value="1"/>
</dbReference>